<reference evidence="1" key="2">
    <citation type="submission" date="2020-04" db="EMBL/GenBank/DDBJ databases">
        <authorList>
            <person name="Yang Y."/>
        </authorList>
    </citation>
    <scope>NUCLEOTIDE SEQUENCE</scope>
    <source>
        <tissue evidence="1">Antennae</tissue>
    </source>
</reference>
<organism evidence="1">
    <name type="scientific">Streltzoviella insularis</name>
    <dbReference type="NCBI Taxonomy" id="1206366"/>
    <lineage>
        <taxon>Eukaryota</taxon>
        <taxon>Metazoa</taxon>
        <taxon>Ecdysozoa</taxon>
        <taxon>Arthropoda</taxon>
        <taxon>Hexapoda</taxon>
        <taxon>Insecta</taxon>
        <taxon>Pterygota</taxon>
        <taxon>Neoptera</taxon>
        <taxon>Endopterygota</taxon>
        <taxon>Lepidoptera</taxon>
        <taxon>Glossata</taxon>
        <taxon>Ditrysia</taxon>
        <taxon>Cossoidea</taxon>
        <taxon>Cossidae</taxon>
        <taxon>Cossinae</taxon>
        <taxon>Streltzoviella</taxon>
    </lineage>
</organism>
<dbReference type="SUPFAM" id="SSF47565">
    <property type="entry name" value="Insect pheromone/odorant-binding proteins"/>
    <property type="match status" value="1"/>
</dbReference>
<dbReference type="AlphaFoldDB" id="A0A7D5UML3"/>
<dbReference type="Pfam" id="PF01395">
    <property type="entry name" value="PBP_GOBP"/>
    <property type="match status" value="1"/>
</dbReference>
<dbReference type="CDD" id="cd23992">
    <property type="entry name" value="PBP_GOBP"/>
    <property type="match status" value="1"/>
</dbReference>
<proteinExistence type="evidence at transcript level"/>
<name>A0A7D5UML3_9NEOP</name>
<dbReference type="Gene3D" id="1.10.238.20">
    <property type="entry name" value="Pheromone/general odorant binding protein domain"/>
    <property type="match status" value="1"/>
</dbReference>
<sequence>MKMASFYCVFLCYGIVALYFIDVNAVSQEEIIKIDGALLPFITECSVQNGVNIEDLTAAKKNDNYDNLNPCLIACVFKKTGMMDDKGLFNLDKALEKTKKFLKSEEDIDKAAKVAKSCASVNDQEISDDDKSCKRAKLLLDCFIKHKGQFPISI</sequence>
<evidence type="ECO:0000313" key="1">
    <source>
        <dbReference type="EMBL" id="QLI62017.1"/>
    </source>
</evidence>
<dbReference type="InterPro" id="IPR036728">
    <property type="entry name" value="PBP_GOBP_sf"/>
</dbReference>
<dbReference type="InterPro" id="IPR006170">
    <property type="entry name" value="PBP/GOBP"/>
</dbReference>
<accession>A0A7D5UML3</accession>
<dbReference type="GO" id="GO:0005549">
    <property type="term" value="F:odorant binding"/>
    <property type="evidence" value="ECO:0007669"/>
    <property type="project" value="InterPro"/>
</dbReference>
<dbReference type="SMART" id="SM00708">
    <property type="entry name" value="PhBP"/>
    <property type="match status" value="1"/>
</dbReference>
<dbReference type="EMBL" id="MT386733">
    <property type="protein sequence ID" value="QLI62017.1"/>
    <property type="molecule type" value="mRNA"/>
</dbReference>
<reference evidence="1" key="1">
    <citation type="journal article" date="2019" name="Sci. Rep.">
        <title>Antennal transcriptome analyses and olfactory protein identification in an important wood-boring moth pest, Streltzoviella insularis (Lepidoptera: Cossidae).</title>
        <authorList>
            <person name="Yang Y"/>
            <person name="Li W"/>
            <person name="Tao J Zong.S."/>
        </authorList>
    </citation>
    <scope>NUCLEOTIDE SEQUENCE</scope>
    <source>
        <tissue evidence="1">Antennae</tissue>
    </source>
</reference>
<protein>
    <submittedName>
        <fullName evidence="1">Odorant-binding protein 14</fullName>
    </submittedName>
</protein>